<evidence type="ECO:0000313" key="2">
    <source>
        <dbReference type="Proteomes" id="UP000219642"/>
    </source>
</evidence>
<evidence type="ECO:0000313" key="1">
    <source>
        <dbReference type="EMBL" id="PDO85209.1"/>
    </source>
</evidence>
<name>A0ABX4IMP0_9ENTR</name>
<comment type="caution">
    <text evidence="1">The sequence shown here is derived from an EMBL/GenBank/DDBJ whole genome shotgun (WGS) entry which is preliminary data.</text>
</comment>
<keyword evidence="2" id="KW-1185">Reference proteome</keyword>
<organism evidence="1 2">
    <name type="scientific">Kosakonia pseudosacchari</name>
    <dbReference type="NCBI Taxonomy" id="1646340"/>
    <lineage>
        <taxon>Bacteria</taxon>
        <taxon>Pseudomonadati</taxon>
        <taxon>Pseudomonadota</taxon>
        <taxon>Gammaproteobacteria</taxon>
        <taxon>Enterobacterales</taxon>
        <taxon>Enterobacteriaceae</taxon>
        <taxon>Kosakonia</taxon>
    </lineage>
</organism>
<protein>
    <submittedName>
        <fullName evidence="1">Uncharacterized protein</fullName>
    </submittedName>
</protein>
<reference evidence="1 2" key="1">
    <citation type="submission" date="2017-06" db="EMBL/GenBank/DDBJ databases">
        <title>Draft genome sequence of nitrogen-fixing Kosakonia pseudosacchari strain NN143 isolated from sugarcane roots.</title>
        <authorList>
            <person name="Li Y."/>
            <person name="Li S."/>
            <person name="Lin L."/>
            <person name="Wu X."/>
            <person name="Yang L."/>
            <person name="Li Y."/>
            <person name="An Q."/>
        </authorList>
    </citation>
    <scope>NUCLEOTIDE SEQUENCE [LARGE SCALE GENOMIC DNA]</scope>
    <source>
        <strain evidence="1 2">NN143</strain>
    </source>
</reference>
<sequence>MTLKEESVIYATSRQSAEARRTCSLTIYQTICVGTQGDWILKRRKTKNEYQVSVSEHVIHYEV</sequence>
<dbReference type="Proteomes" id="UP000219642">
    <property type="component" value="Unassembled WGS sequence"/>
</dbReference>
<gene>
    <name evidence="1" type="ORF">BK796_16275</name>
</gene>
<proteinExistence type="predicted"/>
<dbReference type="EMBL" id="NITV01000008">
    <property type="protein sequence ID" value="PDO85209.1"/>
    <property type="molecule type" value="Genomic_DNA"/>
</dbReference>
<accession>A0ABX4IMP0</accession>